<dbReference type="EMBL" id="MU970081">
    <property type="protein sequence ID" value="KAK9322226.1"/>
    <property type="molecule type" value="Genomic_DNA"/>
</dbReference>
<keyword evidence="2" id="KW-1185">Reference proteome</keyword>
<protein>
    <submittedName>
        <fullName evidence="1">Ribonuclease H-like domain-containing protein</fullName>
    </submittedName>
</protein>
<comment type="caution">
    <text evidence="1">The sequence shown here is derived from an EMBL/GenBank/DDBJ whole genome shotgun (WGS) entry which is preliminary data.</text>
</comment>
<organism evidence="1 2">
    <name type="scientific">Lipomyces orientalis</name>
    <dbReference type="NCBI Taxonomy" id="1233043"/>
    <lineage>
        <taxon>Eukaryota</taxon>
        <taxon>Fungi</taxon>
        <taxon>Dikarya</taxon>
        <taxon>Ascomycota</taxon>
        <taxon>Saccharomycotina</taxon>
        <taxon>Lipomycetes</taxon>
        <taxon>Lipomycetales</taxon>
        <taxon>Lipomycetaceae</taxon>
        <taxon>Lipomyces</taxon>
    </lineage>
</organism>
<evidence type="ECO:0000313" key="2">
    <source>
        <dbReference type="Proteomes" id="UP001489719"/>
    </source>
</evidence>
<name>A0ACC3TMX7_9ASCO</name>
<evidence type="ECO:0000313" key="1">
    <source>
        <dbReference type="EMBL" id="KAK9322226.1"/>
    </source>
</evidence>
<dbReference type="Proteomes" id="UP001489719">
    <property type="component" value="Unassembled WGS sequence"/>
</dbReference>
<accession>A0ACC3TMX7</accession>
<sequence>MEKHQSLVDTTDNEVYFVRLGAIQRHARVLPADVREPLLKYFKHKMFFAFGWDVFAGRVGSAAKTELFVANNQVEYFLSEIDRRGGVKIDAIEDANKVDPKMIRGLKHIVKTMDVADFLEKIGKEGLKYDSSPRALWTQEQRARKKEIEAAKKAEKREQALQRSLEMERMVKQCIDDQVMVFIAVDVEVYELNHNCVTEVGVALLDLSKGNTKNTKPSGRHFRVKEYMHLKNGKFVNDASEKFEFGESEILTLKECANEVKKIFDRYGDKAVFVGHDAANDVRYLKQVGVELPEELPTVDTLTLWKISHGEDAPSKLGTMLMEYDITSWNLHNAGNDAYYTVQVLMAMYGKHESKE</sequence>
<reference evidence="2" key="1">
    <citation type="journal article" date="2024" name="Front. Bioeng. Biotechnol.">
        <title>Genome-scale model development and genomic sequencing of the oleaginous clade Lipomyces.</title>
        <authorList>
            <person name="Czajka J.J."/>
            <person name="Han Y."/>
            <person name="Kim J."/>
            <person name="Mondo S.J."/>
            <person name="Hofstad B.A."/>
            <person name="Robles A."/>
            <person name="Haridas S."/>
            <person name="Riley R."/>
            <person name="LaButti K."/>
            <person name="Pangilinan J."/>
            <person name="Andreopoulos W."/>
            <person name="Lipzen A."/>
            <person name="Yan J."/>
            <person name="Wang M."/>
            <person name="Ng V."/>
            <person name="Grigoriev I.V."/>
            <person name="Spatafora J.W."/>
            <person name="Magnuson J.K."/>
            <person name="Baker S.E."/>
            <person name="Pomraning K.R."/>
        </authorList>
    </citation>
    <scope>NUCLEOTIDE SEQUENCE [LARGE SCALE GENOMIC DNA]</scope>
    <source>
        <strain evidence="2">CBS 10300</strain>
    </source>
</reference>
<gene>
    <name evidence="1" type="ORF">V1517DRAFT_339049</name>
</gene>
<proteinExistence type="predicted"/>